<dbReference type="InterPro" id="IPR050638">
    <property type="entry name" value="AA-Vitamin_Transporters"/>
</dbReference>
<evidence type="ECO:0000256" key="1">
    <source>
        <dbReference type="ARBA" id="ARBA00004651"/>
    </source>
</evidence>
<dbReference type="Proteomes" id="UP000233425">
    <property type="component" value="Unassembled WGS sequence"/>
</dbReference>
<feature type="transmembrane region" description="Helical" evidence="7">
    <location>
        <begin position="227"/>
        <end position="245"/>
    </location>
</feature>
<feature type="transmembrane region" description="Helical" evidence="7">
    <location>
        <begin position="194"/>
        <end position="221"/>
    </location>
</feature>
<proteinExistence type="inferred from homology"/>
<dbReference type="InterPro" id="IPR037185">
    <property type="entry name" value="EmrE-like"/>
</dbReference>
<feature type="domain" description="EamA" evidence="8">
    <location>
        <begin position="163"/>
        <end position="297"/>
    </location>
</feature>
<reference evidence="9" key="1">
    <citation type="journal article" date="2018" name="Environ. Microbiol.">
        <title>Sporulation capability and amylosome conservation among diverse human colonic and rumen isolates of the keystone starch-degrader Ruminococcus bromii.</title>
        <authorList>
            <person name="Mukhopadhya I."/>
            <person name="Morais S."/>
            <person name="Laverde-Gomez J."/>
            <person name="Sheridan P.O."/>
            <person name="Walker A.W."/>
            <person name="Kelly W."/>
            <person name="Klieve A.V."/>
            <person name="Ouwerkerk D."/>
            <person name="Duncan S.H."/>
            <person name="Louis P."/>
            <person name="Koropatkin N."/>
            <person name="Cockburn D."/>
            <person name="Kibler R."/>
            <person name="Cooper P.J."/>
            <person name="Sandoval C."/>
            <person name="Crost E."/>
            <person name="Juge N."/>
            <person name="Bayer E.A."/>
            <person name="Flint H.J."/>
        </authorList>
    </citation>
    <scope>NUCLEOTIDE SEQUENCE [LARGE SCALE GENOMIC DNA]</scope>
    <source>
        <strain evidence="9">ATCC 27255</strain>
    </source>
</reference>
<dbReference type="Pfam" id="PF00892">
    <property type="entry name" value="EamA"/>
    <property type="match status" value="2"/>
</dbReference>
<keyword evidence="3" id="KW-1003">Cell membrane</keyword>
<evidence type="ECO:0000313" key="10">
    <source>
        <dbReference type="Proteomes" id="UP000233425"/>
    </source>
</evidence>
<dbReference type="PANTHER" id="PTHR32322:SF18">
    <property type="entry name" value="S-ADENOSYLMETHIONINE_S-ADENOSYLHOMOCYSTEINE TRANSPORTER"/>
    <property type="match status" value="1"/>
</dbReference>
<evidence type="ECO:0000313" key="9">
    <source>
        <dbReference type="EMBL" id="PKD27058.1"/>
    </source>
</evidence>
<dbReference type="PANTHER" id="PTHR32322">
    <property type="entry name" value="INNER MEMBRANE TRANSPORTER"/>
    <property type="match status" value="1"/>
</dbReference>
<feature type="transmembrane region" description="Helical" evidence="7">
    <location>
        <begin position="48"/>
        <end position="67"/>
    </location>
</feature>
<protein>
    <submittedName>
        <fullName evidence="9">Putative amino-acid metabolite efflux pump</fullName>
    </submittedName>
</protein>
<dbReference type="AlphaFoldDB" id="A0A2N0UJF1"/>
<comment type="caution">
    <text evidence="9">The sequence shown here is derived from an EMBL/GenBank/DDBJ whole genome shotgun (WGS) entry which is preliminary data.</text>
</comment>
<organism evidence="9 10">
    <name type="scientific">Ruminococcus bromii</name>
    <dbReference type="NCBI Taxonomy" id="40518"/>
    <lineage>
        <taxon>Bacteria</taxon>
        <taxon>Bacillati</taxon>
        <taxon>Bacillota</taxon>
        <taxon>Clostridia</taxon>
        <taxon>Eubacteriales</taxon>
        <taxon>Oscillospiraceae</taxon>
        <taxon>Ruminococcus</taxon>
    </lineage>
</organism>
<accession>A0A2N0UJF1</accession>
<evidence type="ECO:0000256" key="2">
    <source>
        <dbReference type="ARBA" id="ARBA00007362"/>
    </source>
</evidence>
<evidence type="ECO:0000256" key="5">
    <source>
        <dbReference type="ARBA" id="ARBA00022989"/>
    </source>
</evidence>
<keyword evidence="4 7" id="KW-0812">Transmembrane</keyword>
<dbReference type="RefSeq" id="WP_169923330.1">
    <property type="nucleotide sequence ID" value="NZ_CABMMZ010000073.1"/>
</dbReference>
<sequence length="307" mass="33126">MKLLQNKKIAYLTAIFCTLLWGTAFPFIKVGYSAFKIEESDIGSKLIFAGMRFMLAGFMVFLFLWISKRKPPTLSKKDILPVCSLGVVQTGLQYIFTYIGIGFTSGTNTSIITACASFFTVLFVPLFFKNDRLTLMKIIGCILGFGGIIAINFGGTVSTGTWFGDMMILFSTISAAAGNIVAKKVTTGRDPFPVTAFQLLTGGFILLVSGICCGGSIGLINVESVSVLLWLAFVSAAAFSLWTGLLKFHDASRISVFNLLVPVFGTVLSGLMLGENVFRIETLISLILISLGIAFVNMNLKKSGGKI</sequence>
<feature type="transmembrane region" description="Helical" evidence="7">
    <location>
        <begin position="79"/>
        <end position="103"/>
    </location>
</feature>
<dbReference type="SUPFAM" id="SSF103481">
    <property type="entry name" value="Multidrug resistance efflux transporter EmrE"/>
    <property type="match status" value="2"/>
</dbReference>
<feature type="transmembrane region" description="Helical" evidence="7">
    <location>
        <begin position="109"/>
        <end position="128"/>
    </location>
</feature>
<comment type="similarity">
    <text evidence="2">Belongs to the EamA transporter family.</text>
</comment>
<evidence type="ECO:0000256" key="6">
    <source>
        <dbReference type="ARBA" id="ARBA00023136"/>
    </source>
</evidence>
<dbReference type="GO" id="GO:0005886">
    <property type="term" value="C:plasma membrane"/>
    <property type="evidence" value="ECO:0007669"/>
    <property type="project" value="UniProtKB-SubCell"/>
</dbReference>
<keyword evidence="10" id="KW-1185">Reference proteome</keyword>
<name>A0A2N0UJF1_9FIRM</name>
<feature type="domain" description="EamA" evidence="8">
    <location>
        <begin position="9"/>
        <end position="152"/>
    </location>
</feature>
<dbReference type="InterPro" id="IPR000620">
    <property type="entry name" value="EamA_dom"/>
</dbReference>
<feature type="transmembrane region" description="Helical" evidence="7">
    <location>
        <begin position="280"/>
        <end position="300"/>
    </location>
</feature>
<keyword evidence="5 7" id="KW-1133">Transmembrane helix</keyword>
<evidence type="ECO:0000256" key="7">
    <source>
        <dbReference type="SAM" id="Phobius"/>
    </source>
</evidence>
<gene>
    <name evidence="9" type="primary">eamA</name>
    <name evidence="9" type="ORF">RBATCC27255_01926</name>
</gene>
<feature type="transmembrane region" description="Helical" evidence="7">
    <location>
        <begin position="9"/>
        <end position="28"/>
    </location>
</feature>
<feature type="transmembrane region" description="Helical" evidence="7">
    <location>
        <begin position="257"/>
        <end position="274"/>
    </location>
</feature>
<feature type="transmembrane region" description="Helical" evidence="7">
    <location>
        <begin position="135"/>
        <end position="155"/>
    </location>
</feature>
<evidence type="ECO:0000259" key="8">
    <source>
        <dbReference type="Pfam" id="PF00892"/>
    </source>
</evidence>
<comment type="subcellular location">
    <subcellularLocation>
        <location evidence="1">Cell membrane</location>
        <topology evidence="1">Multi-pass membrane protein</topology>
    </subcellularLocation>
</comment>
<evidence type="ECO:0000256" key="4">
    <source>
        <dbReference type="ARBA" id="ARBA00022692"/>
    </source>
</evidence>
<evidence type="ECO:0000256" key="3">
    <source>
        <dbReference type="ARBA" id="ARBA00022475"/>
    </source>
</evidence>
<keyword evidence="6 7" id="KW-0472">Membrane</keyword>
<dbReference type="EMBL" id="NNSR01000073">
    <property type="protein sequence ID" value="PKD27058.1"/>
    <property type="molecule type" value="Genomic_DNA"/>
</dbReference>